<dbReference type="OrthoDB" id="2565179at2759"/>
<dbReference type="Gene3D" id="1.25.40.10">
    <property type="entry name" value="Tetratricopeptide repeat domain"/>
    <property type="match status" value="1"/>
</dbReference>
<proteinExistence type="predicted"/>
<protein>
    <submittedName>
        <fullName evidence="1">Uncharacterized protein</fullName>
    </submittedName>
</protein>
<accession>A0A5C2SA23</accession>
<dbReference type="Proteomes" id="UP000313359">
    <property type="component" value="Unassembled WGS sequence"/>
</dbReference>
<evidence type="ECO:0000313" key="1">
    <source>
        <dbReference type="EMBL" id="RPD59999.1"/>
    </source>
</evidence>
<keyword evidence="2" id="KW-1185">Reference proteome</keyword>
<dbReference type="InterPro" id="IPR011990">
    <property type="entry name" value="TPR-like_helical_dom_sf"/>
</dbReference>
<dbReference type="STRING" id="1328759.A0A5C2SA23"/>
<dbReference type="AlphaFoldDB" id="A0A5C2SA23"/>
<evidence type="ECO:0000313" key="2">
    <source>
        <dbReference type="Proteomes" id="UP000313359"/>
    </source>
</evidence>
<dbReference type="EMBL" id="ML122267">
    <property type="protein sequence ID" value="RPD59999.1"/>
    <property type="molecule type" value="Genomic_DNA"/>
</dbReference>
<reference evidence="1" key="1">
    <citation type="journal article" date="2018" name="Genome Biol. Evol.">
        <title>Genomics and development of Lentinus tigrinus, a white-rot wood-decaying mushroom with dimorphic fruiting bodies.</title>
        <authorList>
            <person name="Wu B."/>
            <person name="Xu Z."/>
            <person name="Knudson A."/>
            <person name="Carlson A."/>
            <person name="Chen N."/>
            <person name="Kovaka S."/>
            <person name="LaButti K."/>
            <person name="Lipzen A."/>
            <person name="Pennachio C."/>
            <person name="Riley R."/>
            <person name="Schakwitz W."/>
            <person name="Umezawa K."/>
            <person name="Ohm R.A."/>
            <person name="Grigoriev I.V."/>
            <person name="Nagy L.G."/>
            <person name="Gibbons J."/>
            <person name="Hibbett D."/>
        </authorList>
    </citation>
    <scope>NUCLEOTIDE SEQUENCE [LARGE SCALE GENOMIC DNA]</scope>
    <source>
        <strain evidence="1">ALCF2SS1-6</strain>
    </source>
</reference>
<sequence>MGKCRDLLSPQPNPLLLTVRDIRNRYHFWKTTHVLNKMSSTELSSLICLLGTLSISEYGHPQTSSYTHPRASQMQASTFAPHWAFIEEIVGDKHRLRYSLLPSDHYWLMRAYLVQSREHLQNDPSKARQMLTKVEKQYFSLCATTSDPDVYVSFFDALAASPPALVHQFATSLLKALHTSRYGDETNPDAFFHLVLRCGNQLSGALKEELLHAVGAHVARTAKVPFSLATGGSELAPPDIDLLVAALASALFSPGGAAAEQPAIRWSIAVASRLFNPDSVIKTTIDVRWNYVLLLALARTRATDGAGQVIPPAYDPVQQAAVVEWRTVCVLAAMENLFRSTESGGASLGDDVVRGFSQVVRRVWREWTTVHPSVAPPRTLLVTRIICASFLRLGGQLKDKALVEVCRDFCVAAGLWSVRETRPETETGLQLLASEQLYASLVCGTFFERALVDLMVYTNRMHVLRSAVDTAIVRYSRTDPEHAQELVAWARSRAVQPSDTVVAAVGVALAKHGISGFLDRYLNDALLGPELRAKVVSVHLQMYMRYGRRFLDPADVVERMKPFFVLAAQLQTPNPLLRRLRGVLLTLVQHQCAPKVVKIVEDVSGHHSLWFSALFYTRILRALLEHRQFRLAQRTLSLCSSKHPENAERWTSLVLFKLHRVRAKRIVFRLMGHSRLSRNALMALVRSRARRSDPIKATSRTTSLWMEDTHSWRQTVHALVLKGRFVAAKQLFSAVRDRASPSIRTSIGNTILHGYILRRSVSNRRRAEMVVNTYREFKEQYGFVPDHVTVNILLKAQLRCTEDVDALMARQLFDVLIRRGYPTGSGAAMTDHGMPDPPPFGMQASPVETVIVGQLELPKVGTPLQYKSHVRPLYKMFVTAFYQRGDVAAGRKVVGIMKALEAQGWGSSRRV</sequence>
<organism evidence="1 2">
    <name type="scientific">Lentinus tigrinus ALCF2SS1-6</name>
    <dbReference type="NCBI Taxonomy" id="1328759"/>
    <lineage>
        <taxon>Eukaryota</taxon>
        <taxon>Fungi</taxon>
        <taxon>Dikarya</taxon>
        <taxon>Basidiomycota</taxon>
        <taxon>Agaricomycotina</taxon>
        <taxon>Agaricomycetes</taxon>
        <taxon>Polyporales</taxon>
        <taxon>Polyporaceae</taxon>
        <taxon>Lentinus</taxon>
    </lineage>
</organism>
<name>A0A5C2SA23_9APHY</name>
<gene>
    <name evidence="1" type="ORF">L227DRAFT_502476</name>
</gene>